<dbReference type="Pfam" id="PF00017">
    <property type="entry name" value="SH2"/>
    <property type="match status" value="1"/>
</dbReference>
<evidence type="ECO:0000313" key="5">
    <source>
        <dbReference type="Proteomes" id="UP000504606"/>
    </source>
</evidence>
<dbReference type="SUPFAM" id="SSF55550">
    <property type="entry name" value="SH2 domain"/>
    <property type="match status" value="1"/>
</dbReference>
<dbReference type="SMART" id="SM00252">
    <property type="entry name" value="SH2"/>
    <property type="match status" value="1"/>
</dbReference>
<dbReference type="InterPro" id="IPR000980">
    <property type="entry name" value="SH2"/>
</dbReference>
<keyword evidence="5" id="KW-1185">Reference proteome</keyword>
<dbReference type="GO" id="GO:0007169">
    <property type="term" value="P:cell surface receptor protein tyrosine kinase signaling pathway"/>
    <property type="evidence" value="ECO:0007669"/>
    <property type="project" value="TreeGrafter"/>
</dbReference>
<evidence type="ECO:0000256" key="2">
    <source>
        <dbReference type="PROSITE-ProRule" id="PRU00191"/>
    </source>
</evidence>
<evidence type="ECO:0000256" key="3">
    <source>
        <dbReference type="SAM" id="MobiDB-lite"/>
    </source>
</evidence>
<name>A0A6J1T1L0_FRAOC</name>
<dbReference type="RefSeq" id="XP_026285470.1">
    <property type="nucleotide sequence ID" value="XM_026429685.2"/>
</dbReference>
<feature type="domain" description="SH2" evidence="4">
    <location>
        <begin position="347"/>
        <end position="444"/>
    </location>
</feature>
<feature type="region of interest" description="Disordered" evidence="3">
    <location>
        <begin position="19"/>
        <end position="43"/>
    </location>
</feature>
<evidence type="ECO:0000313" key="6">
    <source>
        <dbReference type="RefSeq" id="XP_026285470.1"/>
    </source>
</evidence>
<dbReference type="Proteomes" id="UP000504606">
    <property type="component" value="Unplaced"/>
</dbReference>
<protein>
    <submittedName>
        <fullName evidence="6">B-cell linker protein isoform X2</fullName>
    </submittedName>
</protein>
<feature type="region of interest" description="Disordered" evidence="3">
    <location>
        <begin position="235"/>
        <end position="268"/>
    </location>
</feature>
<dbReference type="InterPro" id="IPR036860">
    <property type="entry name" value="SH2_dom_sf"/>
</dbReference>
<keyword evidence="1 2" id="KW-0727">SH2 domain</keyword>
<feature type="compositionally biased region" description="Basic and acidic residues" evidence="3">
    <location>
        <begin position="58"/>
        <end position="80"/>
    </location>
</feature>
<feature type="region of interest" description="Disordered" evidence="3">
    <location>
        <begin position="58"/>
        <end position="92"/>
    </location>
</feature>
<accession>A0A6J1T1L0</accession>
<organism evidence="5 6">
    <name type="scientific">Frankliniella occidentalis</name>
    <name type="common">Western flower thrips</name>
    <name type="synonym">Euthrips occidentalis</name>
    <dbReference type="NCBI Taxonomy" id="133901"/>
    <lineage>
        <taxon>Eukaryota</taxon>
        <taxon>Metazoa</taxon>
        <taxon>Ecdysozoa</taxon>
        <taxon>Arthropoda</taxon>
        <taxon>Hexapoda</taxon>
        <taxon>Insecta</taxon>
        <taxon>Pterygota</taxon>
        <taxon>Neoptera</taxon>
        <taxon>Paraneoptera</taxon>
        <taxon>Thysanoptera</taxon>
        <taxon>Terebrantia</taxon>
        <taxon>Thripoidea</taxon>
        <taxon>Thripidae</taxon>
        <taxon>Frankliniella</taxon>
    </lineage>
</organism>
<feature type="compositionally biased region" description="Pro residues" evidence="3">
    <location>
        <begin position="308"/>
        <end position="322"/>
    </location>
</feature>
<dbReference type="Gene3D" id="3.30.505.10">
    <property type="entry name" value="SH2 domain"/>
    <property type="match status" value="1"/>
</dbReference>
<feature type="compositionally biased region" description="Polar residues" evidence="3">
    <location>
        <begin position="297"/>
        <end position="306"/>
    </location>
</feature>
<dbReference type="GeneID" id="113211329"/>
<gene>
    <name evidence="6" type="primary">LOC113211329</name>
</gene>
<dbReference type="AlphaFoldDB" id="A0A6J1T1L0"/>
<feature type="region of interest" description="Disordered" evidence="3">
    <location>
        <begin position="165"/>
        <end position="217"/>
    </location>
</feature>
<dbReference type="GO" id="GO:0035556">
    <property type="term" value="P:intracellular signal transduction"/>
    <property type="evidence" value="ECO:0007669"/>
    <property type="project" value="TreeGrafter"/>
</dbReference>
<dbReference type="PANTHER" id="PTHR14098:SF14">
    <property type="entry name" value="SH2 DOMAIN-CONTAINING PROTEIN"/>
    <property type="match status" value="1"/>
</dbReference>
<sequence>MQCVSQLPQPSLVRRQIEQLQQSAASGRLPPHLSGTPLRPRLTRARTNLDVVWRSLDRGERSENRDPRREPSGSEAKRPSEAAGAAQARQEGRSLGGVTALVSRSVTHLNLCAPPVTPVQLPRQPLRVLQASNNVSAVPVAVTSPALDAVYQTIDEKTTADTGAVTHYDKPVSPPVPVDPAKRKRKAELGAQLGLTGSPGVTATMKPVPDGGHRTLPRKLTNMSVVEINIDIATEPSGRNSHPCHGAALSPTADSTSTLPLKKSARGSQLWRRFSSFNPCSRWDDWNNAKKCDGKRSSTTAKSQVSDPRPPVPNRPLPPTPRPHPETNSSPETSKGGLCISNLEHQPWFQNVDRKQAEELIKNGIDGYFLIRPSSQSQNPLTLTLWFNNRVYNISVRQRKDGRIALGFEKPDEQSFSSIEEMVINYQSENLLLFSRNERTGRTVLTKSPPREI</sequence>
<dbReference type="GO" id="GO:0005737">
    <property type="term" value="C:cytoplasm"/>
    <property type="evidence" value="ECO:0007669"/>
    <property type="project" value="UniProtKB-ARBA"/>
</dbReference>
<proteinExistence type="predicted"/>
<evidence type="ECO:0000256" key="1">
    <source>
        <dbReference type="ARBA" id="ARBA00022999"/>
    </source>
</evidence>
<feature type="region of interest" description="Disordered" evidence="3">
    <location>
        <begin position="288"/>
        <end position="337"/>
    </location>
</feature>
<dbReference type="PROSITE" id="PS50001">
    <property type="entry name" value="SH2"/>
    <property type="match status" value="1"/>
</dbReference>
<evidence type="ECO:0000259" key="4">
    <source>
        <dbReference type="PROSITE" id="PS50001"/>
    </source>
</evidence>
<dbReference type="PANTHER" id="PTHR14098">
    <property type="entry name" value="SH2 DOMAIN CONTAINING PROTEIN"/>
    <property type="match status" value="1"/>
</dbReference>
<reference evidence="6" key="1">
    <citation type="submission" date="2025-08" db="UniProtKB">
        <authorList>
            <consortium name="RefSeq"/>
        </authorList>
    </citation>
    <scope>IDENTIFICATION</scope>
    <source>
        <tissue evidence="6">Whole organism</tissue>
    </source>
</reference>
<dbReference type="InterPro" id="IPR051751">
    <property type="entry name" value="Immunoreceptor_sig_adapters"/>
</dbReference>